<protein>
    <recommendedName>
        <fullName evidence="10">Addiction module toxin, HicA family</fullName>
    </recommendedName>
</protein>
<dbReference type="InterPro" id="IPR012933">
    <property type="entry name" value="HicA_mRNA_interferase"/>
</dbReference>
<evidence type="ECO:0008006" key="10">
    <source>
        <dbReference type="Google" id="ProtNLM"/>
    </source>
</evidence>
<dbReference type="EMBL" id="MGFE01000018">
    <property type="protein sequence ID" value="OGL98601.1"/>
    <property type="molecule type" value="Genomic_DNA"/>
</dbReference>
<evidence type="ECO:0000256" key="4">
    <source>
        <dbReference type="ARBA" id="ARBA00022759"/>
    </source>
</evidence>
<name>A0A1F7W730_9BACT</name>
<gene>
    <name evidence="8" type="ORF">A2304_00760</name>
</gene>
<evidence type="ECO:0000313" key="9">
    <source>
        <dbReference type="Proteomes" id="UP000176501"/>
    </source>
</evidence>
<dbReference type="SUPFAM" id="SSF54786">
    <property type="entry name" value="YcfA/nrd intein domain"/>
    <property type="match status" value="1"/>
</dbReference>
<evidence type="ECO:0000256" key="2">
    <source>
        <dbReference type="ARBA" id="ARBA00022649"/>
    </source>
</evidence>
<keyword evidence="4" id="KW-0255">Endonuclease</keyword>
<evidence type="ECO:0000313" key="8">
    <source>
        <dbReference type="EMBL" id="OGL98601.1"/>
    </source>
</evidence>
<evidence type="ECO:0000256" key="5">
    <source>
        <dbReference type="ARBA" id="ARBA00022801"/>
    </source>
</evidence>
<accession>A0A1F7W730</accession>
<evidence type="ECO:0000256" key="7">
    <source>
        <dbReference type="ARBA" id="ARBA00023016"/>
    </source>
</evidence>
<keyword evidence="7" id="KW-0346">Stress response</keyword>
<dbReference type="Gene3D" id="3.30.920.30">
    <property type="entry name" value="Hypothetical protein"/>
    <property type="match status" value="1"/>
</dbReference>
<dbReference type="GO" id="GO:0016787">
    <property type="term" value="F:hydrolase activity"/>
    <property type="evidence" value="ECO:0007669"/>
    <property type="project" value="UniProtKB-KW"/>
</dbReference>
<evidence type="ECO:0000256" key="3">
    <source>
        <dbReference type="ARBA" id="ARBA00022722"/>
    </source>
</evidence>
<dbReference type="Pfam" id="PF07927">
    <property type="entry name" value="HicA_toxin"/>
    <property type="match status" value="1"/>
</dbReference>
<dbReference type="GO" id="GO:0003729">
    <property type="term" value="F:mRNA binding"/>
    <property type="evidence" value="ECO:0007669"/>
    <property type="project" value="InterPro"/>
</dbReference>
<dbReference type="Proteomes" id="UP000176501">
    <property type="component" value="Unassembled WGS sequence"/>
</dbReference>
<reference evidence="8 9" key="1">
    <citation type="journal article" date="2016" name="Nat. Commun.">
        <title>Thousands of microbial genomes shed light on interconnected biogeochemical processes in an aquifer system.</title>
        <authorList>
            <person name="Anantharaman K."/>
            <person name="Brown C.T."/>
            <person name="Hug L.A."/>
            <person name="Sharon I."/>
            <person name="Castelle C.J."/>
            <person name="Probst A.J."/>
            <person name="Thomas B.C."/>
            <person name="Singh A."/>
            <person name="Wilkins M.J."/>
            <person name="Karaoz U."/>
            <person name="Brodie E.L."/>
            <person name="Williams K.H."/>
            <person name="Hubbard S.S."/>
            <person name="Banfield J.F."/>
        </authorList>
    </citation>
    <scope>NUCLEOTIDE SEQUENCE [LARGE SCALE GENOMIC DNA]</scope>
</reference>
<keyword evidence="3" id="KW-0540">Nuclease</keyword>
<keyword evidence="5" id="KW-0378">Hydrolase</keyword>
<keyword evidence="6" id="KW-0694">RNA-binding</keyword>
<proteinExistence type="inferred from homology"/>
<dbReference type="GO" id="GO:0004519">
    <property type="term" value="F:endonuclease activity"/>
    <property type="evidence" value="ECO:0007669"/>
    <property type="project" value="UniProtKB-KW"/>
</dbReference>
<organism evidence="8 9">
    <name type="scientific">Candidatus Uhrbacteria bacterium RIFOXYB2_FULL_57_15</name>
    <dbReference type="NCBI Taxonomy" id="1802422"/>
    <lineage>
        <taxon>Bacteria</taxon>
        <taxon>Candidatus Uhriibacteriota</taxon>
    </lineage>
</organism>
<evidence type="ECO:0000256" key="6">
    <source>
        <dbReference type="ARBA" id="ARBA00022884"/>
    </source>
</evidence>
<keyword evidence="2" id="KW-1277">Toxin-antitoxin system</keyword>
<comment type="similarity">
    <text evidence="1">Belongs to the HicA mRNA interferase family.</text>
</comment>
<sequence length="60" mass="6438">MSDTISGFGFVVINQKGSHVKLQRKDGRRTITTIVPTLSELGPGTLHGALKLAEVDNDAF</sequence>
<dbReference type="InterPro" id="IPR038570">
    <property type="entry name" value="HicA_sf"/>
</dbReference>
<dbReference type="AlphaFoldDB" id="A0A1F7W730"/>
<evidence type="ECO:0000256" key="1">
    <source>
        <dbReference type="ARBA" id="ARBA00006620"/>
    </source>
</evidence>
<comment type="caution">
    <text evidence="8">The sequence shown here is derived from an EMBL/GenBank/DDBJ whole genome shotgun (WGS) entry which is preliminary data.</text>
</comment>